<name>A0A1Z4MYW8_9CYAN</name>
<reference evidence="1 2" key="1">
    <citation type="submission" date="2017-06" db="EMBL/GenBank/DDBJ databases">
        <title>Genome sequencing of cyanobaciteial culture collection at National Institute for Environmental Studies (NIES).</title>
        <authorList>
            <person name="Hirose Y."/>
            <person name="Shimura Y."/>
            <person name="Fujisawa T."/>
            <person name="Nakamura Y."/>
            <person name="Kawachi M."/>
        </authorList>
    </citation>
    <scope>NUCLEOTIDE SEQUENCE [LARGE SCALE GENOMIC DNA]</scope>
    <source>
        <strain evidence="1 2">NIES-37</strain>
    </source>
</reference>
<evidence type="ECO:0000313" key="1">
    <source>
        <dbReference type="EMBL" id="BAY98685.1"/>
    </source>
</evidence>
<dbReference type="KEGG" id="ttq:NIES37_26370"/>
<proteinExistence type="predicted"/>
<evidence type="ECO:0000313" key="2">
    <source>
        <dbReference type="Proteomes" id="UP000218785"/>
    </source>
</evidence>
<accession>A0A1Z4MYW8</accession>
<sequence length="75" mass="8674">MPNAQCPMPIFKLFPKGLPYKKISQYLLWGGHLVRPVYVAGKMPAPQDGIIYFLEIPKIYLSIDFLKFKILLSYL</sequence>
<dbReference type="AlphaFoldDB" id="A0A1Z4MYW8"/>
<keyword evidence="2" id="KW-1185">Reference proteome</keyword>
<dbReference type="Proteomes" id="UP000218785">
    <property type="component" value="Chromosome"/>
</dbReference>
<dbReference type="EMBL" id="AP018248">
    <property type="protein sequence ID" value="BAY98685.1"/>
    <property type="molecule type" value="Genomic_DNA"/>
</dbReference>
<protein>
    <submittedName>
        <fullName evidence="1">Uncharacterized protein</fullName>
    </submittedName>
</protein>
<organism evidence="1 2">
    <name type="scientific">Tolypothrix tenuis PCC 7101</name>
    <dbReference type="NCBI Taxonomy" id="231146"/>
    <lineage>
        <taxon>Bacteria</taxon>
        <taxon>Bacillati</taxon>
        <taxon>Cyanobacteriota</taxon>
        <taxon>Cyanophyceae</taxon>
        <taxon>Nostocales</taxon>
        <taxon>Tolypothrichaceae</taxon>
        <taxon>Tolypothrix</taxon>
    </lineage>
</organism>
<gene>
    <name evidence="1" type="ORF">NIES37_26370</name>
</gene>